<dbReference type="GO" id="GO:0009279">
    <property type="term" value="C:cell outer membrane"/>
    <property type="evidence" value="ECO:0007669"/>
    <property type="project" value="UniProtKB-SubCell"/>
</dbReference>
<evidence type="ECO:0000256" key="7">
    <source>
        <dbReference type="ARBA" id="ARBA00023237"/>
    </source>
</evidence>
<keyword evidence="10" id="KW-1185">Reference proteome</keyword>
<dbReference type="PANTHER" id="PTHR30026">
    <property type="entry name" value="OUTER MEMBRANE PROTEIN TOLC"/>
    <property type="match status" value="1"/>
</dbReference>
<evidence type="ECO:0000256" key="1">
    <source>
        <dbReference type="ARBA" id="ARBA00004442"/>
    </source>
</evidence>
<keyword evidence="7" id="KW-0998">Cell outer membrane</keyword>
<dbReference type="InterPro" id="IPR051906">
    <property type="entry name" value="TolC-like"/>
</dbReference>
<evidence type="ECO:0000313" key="9">
    <source>
        <dbReference type="EMBL" id="MBB5707655.1"/>
    </source>
</evidence>
<dbReference type="GO" id="GO:0015288">
    <property type="term" value="F:porin activity"/>
    <property type="evidence" value="ECO:0007669"/>
    <property type="project" value="TreeGrafter"/>
</dbReference>
<dbReference type="Pfam" id="PF02321">
    <property type="entry name" value="OEP"/>
    <property type="match status" value="2"/>
</dbReference>
<keyword evidence="5" id="KW-0812">Transmembrane</keyword>
<comment type="caution">
    <text evidence="9">The sequence shown here is derived from an EMBL/GenBank/DDBJ whole genome shotgun (WGS) entry which is preliminary data.</text>
</comment>
<dbReference type="PANTHER" id="PTHR30026:SF22">
    <property type="entry name" value="OUTER MEMBRANE EFFLUX PROTEIN"/>
    <property type="match status" value="1"/>
</dbReference>
<evidence type="ECO:0000256" key="8">
    <source>
        <dbReference type="SAM" id="Coils"/>
    </source>
</evidence>
<dbReference type="Proteomes" id="UP000537161">
    <property type="component" value="Unassembled WGS sequence"/>
</dbReference>
<dbReference type="AlphaFoldDB" id="A0A7W9ESY7"/>
<name>A0A7W9ESY7_9SPHN</name>
<protein>
    <submittedName>
        <fullName evidence="9">Adhesin transport system outer membrane protein</fullName>
    </submittedName>
</protein>
<proteinExistence type="inferred from homology"/>
<keyword evidence="8" id="KW-0175">Coiled coil</keyword>
<reference evidence="9 10" key="1">
    <citation type="submission" date="2020-08" db="EMBL/GenBank/DDBJ databases">
        <title>Genomic Encyclopedia of Type Strains, Phase IV (KMG-IV): sequencing the most valuable type-strain genomes for metagenomic binning, comparative biology and taxonomic classification.</title>
        <authorList>
            <person name="Goeker M."/>
        </authorList>
    </citation>
    <scope>NUCLEOTIDE SEQUENCE [LARGE SCALE GENOMIC DNA]</scope>
    <source>
        <strain evidence="9 10">DSM 27163</strain>
    </source>
</reference>
<organism evidence="9 10">
    <name type="scientific">Sphingopyxis panaciterrulae</name>
    <dbReference type="NCBI Taxonomy" id="462372"/>
    <lineage>
        <taxon>Bacteria</taxon>
        <taxon>Pseudomonadati</taxon>
        <taxon>Pseudomonadota</taxon>
        <taxon>Alphaproteobacteria</taxon>
        <taxon>Sphingomonadales</taxon>
        <taxon>Sphingomonadaceae</taxon>
        <taxon>Sphingopyxis</taxon>
    </lineage>
</organism>
<evidence type="ECO:0000256" key="2">
    <source>
        <dbReference type="ARBA" id="ARBA00007613"/>
    </source>
</evidence>
<dbReference type="GO" id="GO:0015562">
    <property type="term" value="F:efflux transmembrane transporter activity"/>
    <property type="evidence" value="ECO:0007669"/>
    <property type="project" value="InterPro"/>
</dbReference>
<feature type="coiled-coil region" evidence="8">
    <location>
        <begin position="175"/>
        <end position="202"/>
    </location>
</feature>
<dbReference type="InterPro" id="IPR003423">
    <property type="entry name" value="OMP_efflux"/>
</dbReference>
<keyword evidence="4" id="KW-1134">Transmembrane beta strand</keyword>
<evidence type="ECO:0000313" key="10">
    <source>
        <dbReference type="Proteomes" id="UP000537161"/>
    </source>
</evidence>
<keyword evidence="3" id="KW-0813">Transport</keyword>
<evidence type="ECO:0000256" key="4">
    <source>
        <dbReference type="ARBA" id="ARBA00022452"/>
    </source>
</evidence>
<dbReference type="Gene3D" id="1.20.1600.10">
    <property type="entry name" value="Outer membrane efflux proteins (OEP)"/>
    <property type="match status" value="1"/>
</dbReference>
<sequence length="427" mass="46535">MGGKLILAIGLLSILSGASTPDTSPLLWEAAVREAVQWHPSVTESVGRLQARAEEIDIAKAGYKPQISGGIGSSYDNVTQSRWRPRANLSASQMLFDFGKVASSVAAAEAGTRIGRAELLLAVDSLIRDTSYAVIEIQRDMALRQVALDQLASIQSINELVHHRYRLGASTKSDALQAQARVQAAEVALQEIEAERRRWDSNLAYLLGRPTAPDVSLDPPPGLHGACARGEPDWSRVPAIMQAEAQRDEAMAEFRRSKAESLPTISLGAGGGADIHDPFSRRAEYNFGIQISSALYSGGARRARTRSAGYSLAAADAAEARVRNEVGRLLAEGERQVTSLTAVIDTLRARRASMDETGRLYRLQYLDMGTRTLVDLLNAEQELHQVRFDLVNSQYDTRRLQIDCLFYSGAQRDVFGLNGMAVRGVTL</sequence>
<dbReference type="EMBL" id="JACIJH010000011">
    <property type="protein sequence ID" value="MBB5707655.1"/>
    <property type="molecule type" value="Genomic_DNA"/>
</dbReference>
<keyword evidence="6" id="KW-0472">Membrane</keyword>
<comment type="similarity">
    <text evidence="2">Belongs to the outer membrane factor (OMF) (TC 1.B.17) family.</text>
</comment>
<evidence type="ECO:0000256" key="5">
    <source>
        <dbReference type="ARBA" id="ARBA00022692"/>
    </source>
</evidence>
<dbReference type="SUPFAM" id="SSF56954">
    <property type="entry name" value="Outer membrane efflux proteins (OEP)"/>
    <property type="match status" value="1"/>
</dbReference>
<accession>A0A7W9ESY7</accession>
<evidence type="ECO:0000256" key="6">
    <source>
        <dbReference type="ARBA" id="ARBA00023136"/>
    </source>
</evidence>
<evidence type="ECO:0000256" key="3">
    <source>
        <dbReference type="ARBA" id="ARBA00022448"/>
    </source>
</evidence>
<gene>
    <name evidence="9" type="ORF">FHR21_003022</name>
</gene>
<dbReference type="GO" id="GO:1990281">
    <property type="term" value="C:efflux pump complex"/>
    <property type="evidence" value="ECO:0007669"/>
    <property type="project" value="TreeGrafter"/>
</dbReference>
<comment type="subcellular location">
    <subcellularLocation>
        <location evidence="1">Cell outer membrane</location>
    </subcellularLocation>
</comment>